<dbReference type="InterPro" id="IPR002477">
    <property type="entry name" value="Peptidoglycan-bd-like"/>
</dbReference>
<keyword evidence="5" id="KW-1185">Reference proteome</keyword>
<dbReference type="Gene3D" id="1.10.101.10">
    <property type="entry name" value="PGBD-like superfamily/PGBD"/>
    <property type="match status" value="2"/>
</dbReference>
<dbReference type="OrthoDB" id="9816507at2"/>
<dbReference type="SUPFAM" id="SSF47090">
    <property type="entry name" value="PGBD-like"/>
    <property type="match status" value="2"/>
</dbReference>
<feature type="domain" description="Peptidoglycan binding-like" evidence="3">
    <location>
        <begin position="162"/>
        <end position="217"/>
    </location>
</feature>
<feature type="transmembrane region" description="Helical" evidence="2">
    <location>
        <begin position="88"/>
        <end position="110"/>
    </location>
</feature>
<dbReference type="EMBL" id="NPEV01000036">
    <property type="protein sequence ID" value="RAI26071.1"/>
    <property type="molecule type" value="Genomic_DNA"/>
</dbReference>
<feature type="region of interest" description="Disordered" evidence="1">
    <location>
        <begin position="238"/>
        <end position="258"/>
    </location>
</feature>
<dbReference type="Pfam" id="PF01471">
    <property type="entry name" value="PG_binding_1"/>
    <property type="match status" value="2"/>
</dbReference>
<evidence type="ECO:0000313" key="4">
    <source>
        <dbReference type="EMBL" id="RAI26071.1"/>
    </source>
</evidence>
<gene>
    <name evidence="4" type="ORF">CH339_15520</name>
</gene>
<evidence type="ECO:0000259" key="3">
    <source>
        <dbReference type="Pfam" id="PF01471"/>
    </source>
</evidence>
<comment type="caution">
    <text evidence="4">The sequence shown here is derived from an EMBL/GenBank/DDBJ whole genome shotgun (WGS) entry which is preliminary data.</text>
</comment>
<feature type="region of interest" description="Disordered" evidence="1">
    <location>
        <begin position="1"/>
        <end position="30"/>
    </location>
</feature>
<keyword evidence="2" id="KW-1133">Transmembrane helix</keyword>
<evidence type="ECO:0000256" key="2">
    <source>
        <dbReference type="SAM" id="Phobius"/>
    </source>
</evidence>
<feature type="compositionally biased region" description="Low complexity" evidence="1">
    <location>
        <begin position="242"/>
        <end position="252"/>
    </location>
</feature>
<accession>A0A327JJ85</accession>
<sequence length="326" mass="34388">MAAASTSEAFSAREPRSRCACRSTARPRPSRCLPATLQHRARRLRLRRWKSSAPERGRDMARQEDTIDRRLPGSWPLRMLARAANDPLTAGGLVIIALTAGTIVSNALLLQEGRHPAPLFYTRSGAEPAAAETGSIRLVPTDAVRPAPRPEAAGETMPPERSDLVADIQKALAERGLYDGPIDGLAGTMTHGAIRAFEEKRGLSPTGEPSPRVLAALQLSGMTAKKVQVTTIKAPPVPRAAPVPEAGRTPTATPTPPAAIGDVRIAKAQKALNNLGYGPIDVDGLMGSATAGAIRRFELDRGLPITGTIGDKLFLELIAIGAIPAG</sequence>
<feature type="compositionally biased region" description="Basic and acidic residues" evidence="1">
    <location>
        <begin position="53"/>
        <end position="67"/>
    </location>
</feature>
<organism evidence="4 5">
    <name type="scientific">Rhodobium orientis</name>
    <dbReference type="NCBI Taxonomy" id="34017"/>
    <lineage>
        <taxon>Bacteria</taxon>
        <taxon>Pseudomonadati</taxon>
        <taxon>Pseudomonadota</taxon>
        <taxon>Alphaproteobacteria</taxon>
        <taxon>Hyphomicrobiales</taxon>
        <taxon>Rhodobiaceae</taxon>
        <taxon>Rhodobium</taxon>
    </lineage>
</organism>
<feature type="domain" description="Peptidoglycan binding-like" evidence="3">
    <location>
        <begin position="265"/>
        <end position="312"/>
    </location>
</feature>
<dbReference type="InterPro" id="IPR036366">
    <property type="entry name" value="PGBDSf"/>
</dbReference>
<evidence type="ECO:0000256" key="1">
    <source>
        <dbReference type="SAM" id="MobiDB-lite"/>
    </source>
</evidence>
<protein>
    <recommendedName>
        <fullName evidence="3">Peptidoglycan binding-like domain-containing protein</fullName>
    </recommendedName>
</protein>
<evidence type="ECO:0000313" key="5">
    <source>
        <dbReference type="Proteomes" id="UP000249299"/>
    </source>
</evidence>
<proteinExistence type="predicted"/>
<dbReference type="InterPro" id="IPR036365">
    <property type="entry name" value="PGBD-like_sf"/>
</dbReference>
<feature type="region of interest" description="Disordered" evidence="1">
    <location>
        <begin position="48"/>
        <end position="67"/>
    </location>
</feature>
<dbReference type="Proteomes" id="UP000249299">
    <property type="component" value="Unassembled WGS sequence"/>
</dbReference>
<keyword evidence="2" id="KW-0812">Transmembrane</keyword>
<reference evidence="4 5" key="1">
    <citation type="submission" date="2017-07" db="EMBL/GenBank/DDBJ databases">
        <title>Draft Genome Sequences of Select Purple Nonsulfur Bacteria.</title>
        <authorList>
            <person name="Lasarre B."/>
            <person name="Mckinlay J.B."/>
        </authorList>
    </citation>
    <scope>NUCLEOTIDE SEQUENCE [LARGE SCALE GENOMIC DNA]</scope>
    <source>
        <strain evidence="4 5">DSM 11290</strain>
    </source>
</reference>
<name>A0A327JJ85_9HYPH</name>
<keyword evidence="2" id="KW-0472">Membrane</keyword>
<dbReference type="AlphaFoldDB" id="A0A327JJ85"/>